<reference evidence="19 20" key="1">
    <citation type="journal article" date="2018" name="Gigascience">
        <title>Genomes of trombidid mites reveal novel predicted allergens and laterally-transferred genes associated with secondary metabolism.</title>
        <authorList>
            <person name="Dong X."/>
            <person name="Chaisiri K."/>
            <person name="Xia D."/>
            <person name="Armstrong S.D."/>
            <person name="Fang Y."/>
            <person name="Donnelly M.J."/>
            <person name="Kadowaki T."/>
            <person name="McGarry J.W."/>
            <person name="Darby A.C."/>
            <person name="Makepeace B.L."/>
        </authorList>
    </citation>
    <scope>NUCLEOTIDE SEQUENCE [LARGE SCALE GENOMIC DNA]</scope>
    <source>
        <strain evidence="19">UoL-WK</strain>
    </source>
</reference>
<dbReference type="EMBL" id="NCKU01000117">
    <property type="protein sequence ID" value="RWS17111.1"/>
    <property type="molecule type" value="Genomic_DNA"/>
</dbReference>
<keyword evidence="13" id="KW-0539">Nucleus</keyword>
<dbReference type="GO" id="GO:0005737">
    <property type="term" value="C:cytoplasm"/>
    <property type="evidence" value="ECO:0007669"/>
    <property type="project" value="UniProtKB-SubCell"/>
</dbReference>
<sequence length="950" mass="107943">MNALESFVNKHLRLIKIEHDEEINERTKQRANLTAAELQRRGICLNKLRIIGSKTGLFGRLLITFANSVKDASLCSHTFSFGDIVGVYRNNDRQEQLASGVVSSVNSTSICVAFEKSCDDLKNDEINFCLIKLSNEVTFKRLQNALNWLKTYPSDCRASSLINVLFTKQNIGEPLCIPELDNLSFFNAKLNESQKEGVKFALKQREVAIIHGPPGTGKTTTLVEFIAQSVKKGDRVLVCAPSNVAVDNMVEKLSDLNMKNMVRLGHPARVLSGAQQYSLDAILSRSDDYKLIDDIRKEIDTIHKSRSSSALKQELHLLVKELKRREKKALYECLRHSKIVLSTLTGCGADGVLKVIAKSTDPDDYFDVVVIDECSQAIEASCWIALGYASKCVLAGDHKQLPPTILSEKAAKEGLDLTLMERLLALYSPESIMRMLTIQYRMNEQIMTWSSDKFYEKKLVAHISNISSKLSDIIPSLDIEPLLLIDTAGCFMTELDVEDEESKGNEAEASIAALYIQKLINYGIDQKDIGIITPYNLQVELIRNRISEKYPNLEVKSVDGFQGREKEVIILSLVRSNDKHEVGFLREYRRINVAITRAKRHLVVICDSETVSNDETLHSLIDYLMTNGEVICAQEFENDLKMFDDIERPPNLRFKCKSNNKEKERTKLIKKENSKQKLTEIFTEPSTISEYNRRERIKDKFRKILLEFIKNEQEIYIFPPQLSSFERMIVHEVAEELNLIHQSKGNSENRVLEVKKLLNKQSSTDLSAQVSEENYNERIGPFNVESNKRYEINDVKVATKDLAAKSKVISKEIKRPEKKDKLKSVKSKLKDMEGKVKCVDEENFDELIATFTKLDKICAFNECKSKTSVLGQSCSFCKRNFCISHSMPEVHGCEDAARAHAKSTFRKVGKLNAGLGYSSQKTDPLTRKQLEKQLEKKVNEMVEKRKAKRK</sequence>
<evidence type="ECO:0000259" key="16">
    <source>
        <dbReference type="PROSITE" id="PS51039"/>
    </source>
</evidence>
<keyword evidence="8" id="KW-0378">Hydrolase</keyword>
<dbReference type="SUPFAM" id="SSF118310">
    <property type="entry name" value="AN1-like Zinc finger"/>
    <property type="match status" value="1"/>
</dbReference>
<keyword evidence="9" id="KW-0347">Helicase</keyword>
<dbReference type="STRING" id="1965070.A0A3S3P8A5"/>
<dbReference type="GO" id="GO:0005694">
    <property type="term" value="C:chromosome"/>
    <property type="evidence" value="ECO:0007669"/>
    <property type="project" value="UniProtKB-ARBA"/>
</dbReference>
<dbReference type="FunFam" id="3.40.50.300:FF:000326">
    <property type="entry name" value="P-loop containing nucleoside triphosphate hydrolase"/>
    <property type="match status" value="1"/>
</dbReference>
<keyword evidence="11" id="KW-0067">ATP-binding</keyword>
<proteinExistence type="inferred from homology"/>
<dbReference type="PROSITE" id="PS51039">
    <property type="entry name" value="ZF_AN1"/>
    <property type="match status" value="1"/>
</dbReference>
<dbReference type="Pfam" id="PF01428">
    <property type="entry name" value="zf-AN1"/>
    <property type="match status" value="1"/>
</dbReference>
<evidence type="ECO:0000256" key="3">
    <source>
        <dbReference type="ARBA" id="ARBA00007913"/>
    </source>
</evidence>
<dbReference type="InterPro" id="IPR035896">
    <property type="entry name" value="AN1-like_Znf"/>
</dbReference>
<protein>
    <submittedName>
        <fullName evidence="19">DNA-binding protein SMUBP-2-like protein</fullName>
    </submittedName>
</protein>
<feature type="domain" description="AN1-type" evidence="16">
    <location>
        <begin position="852"/>
        <end position="901"/>
    </location>
</feature>
<dbReference type="SMART" id="SM00487">
    <property type="entry name" value="DEXDc"/>
    <property type="match status" value="1"/>
</dbReference>
<dbReference type="InterPro" id="IPR004483">
    <property type="entry name" value="SMUBP-2/Hcs1-like"/>
</dbReference>
<evidence type="ECO:0000256" key="11">
    <source>
        <dbReference type="ARBA" id="ARBA00022840"/>
    </source>
</evidence>
<evidence type="ECO:0000256" key="1">
    <source>
        <dbReference type="ARBA" id="ARBA00004123"/>
    </source>
</evidence>
<dbReference type="InterPro" id="IPR000058">
    <property type="entry name" value="Znf_AN1"/>
</dbReference>
<dbReference type="PANTHER" id="PTHR43788:SF8">
    <property type="entry name" value="DNA-BINDING PROTEIN SMUBP-2"/>
    <property type="match status" value="1"/>
</dbReference>
<accession>A0A3S3P8A5</accession>
<keyword evidence="12" id="KW-0694">RNA-binding</keyword>
<keyword evidence="7 15" id="KW-0863">Zinc-finger</keyword>
<dbReference type="GO" id="GO:0043139">
    <property type="term" value="F:5'-3' DNA helicase activity"/>
    <property type="evidence" value="ECO:0007669"/>
    <property type="project" value="TreeGrafter"/>
</dbReference>
<dbReference type="OrthoDB" id="6513042at2759"/>
<dbReference type="InterPro" id="IPR014001">
    <property type="entry name" value="Helicase_ATP-bd"/>
</dbReference>
<evidence type="ECO:0000256" key="9">
    <source>
        <dbReference type="ARBA" id="ARBA00022806"/>
    </source>
</evidence>
<dbReference type="GO" id="GO:0016787">
    <property type="term" value="F:hydrolase activity"/>
    <property type="evidence" value="ECO:0007669"/>
    <property type="project" value="UniProtKB-KW"/>
</dbReference>
<dbReference type="Gene3D" id="3.30.1370.50">
    <property type="entry name" value="R3H-like domain"/>
    <property type="match status" value="1"/>
</dbReference>
<dbReference type="Gene3D" id="4.10.1110.10">
    <property type="entry name" value="AN1-like Zinc finger"/>
    <property type="match status" value="1"/>
</dbReference>
<dbReference type="Pfam" id="PF13086">
    <property type="entry name" value="AAA_11"/>
    <property type="match status" value="1"/>
</dbReference>
<dbReference type="AlphaFoldDB" id="A0A3S3P8A5"/>
<evidence type="ECO:0000256" key="4">
    <source>
        <dbReference type="ARBA" id="ARBA00022490"/>
    </source>
</evidence>
<keyword evidence="19" id="KW-0238">DNA-binding</keyword>
<dbReference type="Proteomes" id="UP000285301">
    <property type="component" value="Unassembled WGS sequence"/>
</dbReference>
<organism evidence="19 20">
    <name type="scientific">Dinothrombium tinctorium</name>
    <dbReference type="NCBI Taxonomy" id="1965070"/>
    <lineage>
        <taxon>Eukaryota</taxon>
        <taxon>Metazoa</taxon>
        <taxon>Ecdysozoa</taxon>
        <taxon>Arthropoda</taxon>
        <taxon>Chelicerata</taxon>
        <taxon>Arachnida</taxon>
        <taxon>Acari</taxon>
        <taxon>Acariformes</taxon>
        <taxon>Trombidiformes</taxon>
        <taxon>Prostigmata</taxon>
        <taxon>Anystina</taxon>
        <taxon>Parasitengona</taxon>
        <taxon>Trombidioidea</taxon>
        <taxon>Trombidiidae</taxon>
        <taxon>Dinothrombium</taxon>
    </lineage>
</organism>
<dbReference type="InterPro" id="IPR001374">
    <property type="entry name" value="R3H_dom"/>
</dbReference>
<dbReference type="FunFam" id="3.30.1370.50:FF:000002">
    <property type="entry name" value="Immunoglobulin mu DNA-binding protein 2"/>
    <property type="match status" value="1"/>
</dbReference>
<dbReference type="Pfam" id="PF01424">
    <property type="entry name" value="R3H"/>
    <property type="match status" value="1"/>
</dbReference>
<evidence type="ECO:0000256" key="7">
    <source>
        <dbReference type="ARBA" id="ARBA00022771"/>
    </source>
</evidence>
<dbReference type="Gene3D" id="3.40.50.300">
    <property type="entry name" value="P-loop containing nucleotide triphosphate hydrolases"/>
    <property type="match status" value="2"/>
</dbReference>
<evidence type="ECO:0000259" key="17">
    <source>
        <dbReference type="PROSITE" id="PS51061"/>
    </source>
</evidence>
<comment type="subcellular location">
    <subcellularLocation>
        <location evidence="2">Cytoplasm</location>
    </subcellularLocation>
    <subcellularLocation>
        <location evidence="1">Nucleus</location>
    </subcellularLocation>
</comment>
<evidence type="ECO:0000313" key="19">
    <source>
        <dbReference type="EMBL" id="RWS17111.1"/>
    </source>
</evidence>
<comment type="caution">
    <text evidence="19">The sequence shown here is derived from an EMBL/GenBank/DDBJ whole genome shotgun (WGS) entry which is preliminary data.</text>
</comment>
<evidence type="ECO:0000256" key="5">
    <source>
        <dbReference type="ARBA" id="ARBA00022723"/>
    </source>
</evidence>
<dbReference type="SMART" id="SM00393">
    <property type="entry name" value="R3H"/>
    <property type="match status" value="1"/>
</dbReference>
<dbReference type="GO" id="GO:0003723">
    <property type="term" value="F:RNA binding"/>
    <property type="evidence" value="ECO:0007669"/>
    <property type="project" value="UniProtKB-KW"/>
</dbReference>
<dbReference type="GO" id="GO:0005524">
    <property type="term" value="F:ATP binding"/>
    <property type="evidence" value="ECO:0007669"/>
    <property type="project" value="UniProtKB-KW"/>
</dbReference>
<dbReference type="InterPro" id="IPR027417">
    <property type="entry name" value="P-loop_NTPase"/>
</dbReference>
<keyword evidence="5" id="KW-0479">Metal-binding</keyword>
<dbReference type="SUPFAM" id="SSF52540">
    <property type="entry name" value="P-loop containing nucleoside triphosphate hydrolases"/>
    <property type="match status" value="1"/>
</dbReference>
<dbReference type="Gene3D" id="2.40.30.270">
    <property type="match status" value="1"/>
</dbReference>
<evidence type="ECO:0000256" key="2">
    <source>
        <dbReference type="ARBA" id="ARBA00004496"/>
    </source>
</evidence>
<dbReference type="SMART" id="SM00382">
    <property type="entry name" value="AAA"/>
    <property type="match status" value="1"/>
</dbReference>
<dbReference type="GO" id="GO:0008270">
    <property type="term" value="F:zinc ion binding"/>
    <property type="evidence" value="ECO:0007669"/>
    <property type="project" value="UniProtKB-KW"/>
</dbReference>
<dbReference type="Pfam" id="PF13087">
    <property type="entry name" value="AAA_12"/>
    <property type="match status" value="1"/>
</dbReference>
<dbReference type="InterPro" id="IPR036867">
    <property type="entry name" value="R3H_dom_sf"/>
</dbReference>
<keyword evidence="20" id="KW-1185">Reference proteome</keyword>
<dbReference type="InterPro" id="IPR048761">
    <property type="entry name" value="SMUBP-2_HCS1_1B"/>
</dbReference>
<dbReference type="GO" id="GO:0003677">
    <property type="term" value="F:DNA binding"/>
    <property type="evidence" value="ECO:0007669"/>
    <property type="project" value="UniProtKB-KW"/>
</dbReference>
<evidence type="ECO:0000256" key="6">
    <source>
        <dbReference type="ARBA" id="ARBA00022741"/>
    </source>
</evidence>
<evidence type="ECO:0000256" key="8">
    <source>
        <dbReference type="ARBA" id="ARBA00022801"/>
    </source>
</evidence>
<evidence type="ECO:0000256" key="12">
    <source>
        <dbReference type="ARBA" id="ARBA00022884"/>
    </source>
</evidence>
<comment type="similarity">
    <text evidence="3">Belongs to the DNA2/NAM7 helicase family.</text>
</comment>
<evidence type="ECO:0000313" key="20">
    <source>
        <dbReference type="Proteomes" id="UP000285301"/>
    </source>
</evidence>
<dbReference type="InterPro" id="IPR047187">
    <property type="entry name" value="SF1_C_Upf1"/>
</dbReference>
<dbReference type="PANTHER" id="PTHR43788">
    <property type="entry name" value="DNA2/NAM7 HELICASE FAMILY MEMBER"/>
    <property type="match status" value="1"/>
</dbReference>
<evidence type="ECO:0000256" key="13">
    <source>
        <dbReference type="ARBA" id="ARBA00023242"/>
    </source>
</evidence>
<comment type="catalytic activity">
    <reaction evidence="14">
        <text>ATP + H2O = ADP + phosphate + H(+)</text>
        <dbReference type="Rhea" id="RHEA:13065"/>
        <dbReference type="ChEBI" id="CHEBI:15377"/>
        <dbReference type="ChEBI" id="CHEBI:15378"/>
        <dbReference type="ChEBI" id="CHEBI:30616"/>
        <dbReference type="ChEBI" id="CHEBI:43474"/>
        <dbReference type="ChEBI" id="CHEBI:456216"/>
        <dbReference type="EC" id="3.6.4.12"/>
    </reaction>
    <physiologicalReaction direction="left-to-right" evidence="14">
        <dbReference type="Rhea" id="RHEA:13066"/>
    </physiologicalReaction>
</comment>
<dbReference type="PROSITE" id="PS51061">
    <property type="entry name" value="R3H"/>
    <property type="match status" value="1"/>
</dbReference>
<dbReference type="NCBIfam" id="TIGR00376">
    <property type="entry name" value="IGHMBP2 family helicase"/>
    <property type="match status" value="1"/>
</dbReference>
<dbReference type="SMART" id="SM00154">
    <property type="entry name" value="ZnF_AN1"/>
    <property type="match status" value="1"/>
</dbReference>
<dbReference type="Pfam" id="PF21138">
    <property type="entry name" value="SMUBP-2_HCS1_1B"/>
    <property type="match status" value="1"/>
</dbReference>
<feature type="domain" description="Helicase ATP-binding" evidence="18">
    <location>
        <begin position="199"/>
        <end position="345"/>
    </location>
</feature>
<feature type="domain" description="R3H" evidence="17">
    <location>
        <begin position="695"/>
        <end position="758"/>
    </location>
</feature>
<dbReference type="GO" id="GO:0005634">
    <property type="term" value="C:nucleus"/>
    <property type="evidence" value="ECO:0007669"/>
    <property type="project" value="UniProtKB-SubCell"/>
</dbReference>
<dbReference type="InterPro" id="IPR050534">
    <property type="entry name" value="Coronavir_polyprotein_1ab"/>
</dbReference>
<dbReference type="InterPro" id="IPR041677">
    <property type="entry name" value="DNA2/NAM7_AAA_11"/>
</dbReference>
<evidence type="ECO:0000256" key="10">
    <source>
        <dbReference type="ARBA" id="ARBA00022833"/>
    </source>
</evidence>
<keyword evidence="6" id="KW-0547">Nucleotide-binding</keyword>
<keyword evidence="10" id="KW-0862">Zinc</keyword>
<evidence type="ECO:0000259" key="18">
    <source>
        <dbReference type="PROSITE" id="PS51192"/>
    </source>
</evidence>
<dbReference type="CDD" id="cd18808">
    <property type="entry name" value="SF1_C_Upf1"/>
    <property type="match status" value="1"/>
</dbReference>
<dbReference type="SUPFAM" id="SSF82708">
    <property type="entry name" value="R3H domain"/>
    <property type="match status" value="1"/>
</dbReference>
<name>A0A3S3P8A5_9ACAR</name>
<gene>
    <name evidence="19" type="ORF">B4U79_15788</name>
</gene>
<evidence type="ECO:0000256" key="14">
    <source>
        <dbReference type="ARBA" id="ARBA00048432"/>
    </source>
</evidence>
<dbReference type="CDD" id="cd18044">
    <property type="entry name" value="DEXXQc_SMUBP2"/>
    <property type="match status" value="1"/>
</dbReference>
<keyword evidence="4" id="KW-0963">Cytoplasm</keyword>
<dbReference type="InterPro" id="IPR003593">
    <property type="entry name" value="AAA+_ATPase"/>
</dbReference>
<dbReference type="InterPro" id="IPR041679">
    <property type="entry name" value="DNA2/NAM7-like_C"/>
</dbReference>
<dbReference type="PROSITE" id="PS51192">
    <property type="entry name" value="HELICASE_ATP_BIND_1"/>
    <property type="match status" value="1"/>
</dbReference>
<evidence type="ECO:0000256" key="15">
    <source>
        <dbReference type="PROSITE-ProRule" id="PRU00449"/>
    </source>
</evidence>